<keyword evidence="2" id="KW-0456">Lyase</keyword>
<dbReference type="Proteomes" id="UP001232973">
    <property type="component" value="Unassembled WGS sequence"/>
</dbReference>
<accession>A0ABT9XG48</accession>
<dbReference type="CDD" id="cd06578">
    <property type="entry name" value="HemD"/>
    <property type="match status" value="1"/>
</dbReference>
<reference evidence="2 3" key="1">
    <citation type="submission" date="2023-07" db="EMBL/GenBank/DDBJ databases">
        <title>Genomic Encyclopedia of Type Strains, Phase IV (KMG-IV): sequencing the most valuable type-strain genomes for metagenomic binning, comparative biology and taxonomic classification.</title>
        <authorList>
            <person name="Goeker M."/>
        </authorList>
    </citation>
    <scope>NUCLEOTIDE SEQUENCE [LARGE SCALE GENOMIC DNA]</scope>
    <source>
        <strain evidence="2 3">DSM 4006</strain>
    </source>
</reference>
<name>A0ABT9XG48_9BACL</name>
<comment type="caution">
    <text evidence="2">The sequence shown here is derived from an EMBL/GenBank/DDBJ whole genome shotgun (WGS) entry which is preliminary data.</text>
</comment>
<dbReference type="PANTHER" id="PTHR40082:SF1">
    <property type="entry name" value="BLR5956 PROTEIN"/>
    <property type="match status" value="1"/>
</dbReference>
<evidence type="ECO:0000313" key="2">
    <source>
        <dbReference type="EMBL" id="MDQ0188808.1"/>
    </source>
</evidence>
<sequence>MTRGLQGRVVVLTGTRKTAEMEALVRKLGGEPVMRPLQGTESLDAAHLASELGKLLDKRYDWLVFTTGVGFQELYDQAKEQGREADFLVALNTARVAVRGYKTARCLNALQVPIAVRDDDGSTLSLLSGMNNLGLAGTSVALQLHGVPSPDLVQALSEAGAAVQTILPYRHVPPAPETLRALITEITTGRVDAVTFTSALQVRFLLQFAAAEGQTEALLRAFSAPVVAAAVGKITARELQQAGVGRVVTPQEERVGAMFVALAEYFGGGAD</sequence>
<dbReference type="PANTHER" id="PTHR40082">
    <property type="entry name" value="BLR5956 PROTEIN"/>
    <property type="match status" value="1"/>
</dbReference>
<dbReference type="InterPro" id="IPR036108">
    <property type="entry name" value="4pyrrol_syn_uPrphyn_synt_sf"/>
</dbReference>
<dbReference type="InterPro" id="IPR003754">
    <property type="entry name" value="4pyrrol_synth_uPrphyn_synth"/>
</dbReference>
<evidence type="ECO:0000313" key="3">
    <source>
        <dbReference type="Proteomes" id="UP001232973"/>
    </source>
</evidence>
<protein>
    <submittedName>
        <fullName evidence="2">Uroporphyrinogen-III synthase</fullName>
        <ecNumber evidence="2">4.2.1.75</ecNumber>
    </submittedName>
</protein>
<evidence type="ECO:0000259" key="1">
    <source>
        <dbReference type="Pfam" id="PF02602"/>
    </source>
</evidence>
<dbReference type="RefSeq" id="WP_274455219.1">
    <property type="nucleotide sequence ID" value="NZ_CP067097.1"/>
</dbReference>
<feature type="domain" description="Tetrapyrrole biosynthesis uroporphyrinogen III synthase" evidence="1">
    <location>
        <begin position="20"/>
        <end position="259"/>
    </location>
</feature>
<gene>
    <name evidence="2" type="ORF">J2S03_000620</name>
</gene>
<organism evidence="2 3">
    <name type="scientific">Alicyclobacillus cycloheptanicus</name>
    <dbReference type="NCBI Taxonomy" id="1457"/>
    <lineage>
        <taxon>Bacteria</taxon>
        <taxon>Bacillati</taxon>
        <taxon>Bacillota</taxon>
        <taxon>Bacilli</taxon>
        <taxon>Bacillales</taxon>
        <taxon>Alicyclobacillaceae</taxon>
        <taxon>Alicyclobacillus</taxon>
    </lineage>
</organism>
<dbReference type="NCBIfam" id="NF004584">
    <property type="entry name" value="PRK05928.2-1"/>
    <property type="match status" value="1"/>
</dbReference>
<dbReference type="InterPro" id="IPR039793">
    <property type="entry name" value="UROS/Hem4"/>
</dbReference>
<proteinExistence type="predicted"/>
<dbReference type="EC" id="4.2.1.75" evidence="2"/>
<dbReference type="GO" id="GO:0004852">
    <property type="term" value="F:uroporphyrinogen-III synthase activity"/>
    <property type="evidence" value="ECO:0007669"/>
    <property type="project" value="UniProtKB-EC"/>
</dbReference>
<dbReference type="Gene3D" id="3.40.50.10090">
    <property type="match status" value="2"/>
</dbReference>
<keyword evidence="3" id="KW-1185">Reference proteome</keyword>
<dbReference type="Pfam" id="PF02602">
    <property type="entry name" value="HEM4"/>
    <property type="match status" value="1"/>
</dbReference>
<dbReference type="SUPFAM" id="SSF69618">
    <property type="entry name" value="HemD-like"/>
    <property type="match status" value="1"/>
</dbReference>
<dbReference type="EMBL" id="JAUSTP010000002">
    <property type="protein sequence ID" value="MDQ0188808.1"/>
    <property type="molecule type" value="Genomic_DNA"/>
</dbReference>